<evidence type="ECO:0000256" key="1">
    <source>
        <dbReference type="ARBA" id="ARBA00022729"/>
    </source>
</evidence>
<evidence type="ECO:0000256" key="2">
    <source>
        <dbReference type="SAM" id="SignalP"/>
    </source>
</evidence>
<sequence>MYRSFLFFVFLIRFALTGSAQTAPAASAPRFYLGIGASALSYSPASSYNGFRRPGPALVAGTQLTPRWALQAGAALNWRREGASHSYRPSPSQDPTVYEYRVRSTTLTVPLLARHTFTDPAGTNPIGPFRADLLGGVTLLHTATHFTSSSTAAGQAPFLADERYTVTRGSVSLGLGARYALLPRLEVTADGLANVAVTNSFYGTSDRFFLNLGGGVRYYLGQGGTGKI</sequence>
<evidence type="ECO:0000259" key="3">
    <source>
        <dbReference type="Pfam" id="PF13505"/>
    </source>
</evidence>
<keyword evidence="5" id="KW-1185">Reference proteome</keyword>
<accession>A0A1I6BNH7</accession>
<organism evidence="4 5">
    <name type="scientific">Hymenobacter arizonensis</name>
    <name type="common">Siccationidurans arizonensis</name>
    <dbReference type="NCBI Taxonomy" id="1227077"/>
    <lineage>
        <taxon>Bacteria</taxon>
        <taxon>Pseudomonadati</taxon>
        <taxon>Bacteroidota</taxon>
        <taxon>Cytophagia</taxon>
        <taxon>Cytophagales</taxon>
        <taxon>Hymenobacteraceae</taxon>
        <taxon>Hymenobacter</taxon>
    </lineage>
</organism>
<dbReference type="AlphaFoldDB" id="A0A1I6BNH7"/>
<feature type="domain" description="Outer membrane protein beta-barrel" evidence="3">
    <location>
        <begin position="15"/>
        <end position="190"/>
    </location>
</feature>
<feature type="signal peptide" evidence="2">
    <location>
        <begin position="1"/>
        <end position="20"/>
    </location>
</feature>
<reference evidence="5" key="1">
    <citation type="submission" date="2016-10" db="EMBL/GenBank/DDBJ databases">
        <authorList>
            <person name="Varghese N."/>
            <person name="Submissions S."/>
        </authorList>
    </citation>
    <scope>NUCLEOTIDE SEQUENCE [LARGE SCALE GENOMIC DNA]</scope>
    <source>
        <strain evidence="5">OR362-8,ATCC BAA-1266,JCM 13504</strain>
    </source>
</reference>
<dbReference type="RefSeq" id="WP_092678858.1">
    <property type="nucleotide sequence ID" value="NZ_FOXS01000010.1"/>
</dbReference>
<dbReference type="OrthoDB" id="886433at2"/>
<evidence type="ECO:0000313" key="4">
    <source>
        <dbReference type="EMBL" id="SFQ82498.1"/>
    </source>
</evidence>
<proteinExistence type="predicted"/>
<dbReference type="EMBL" id="FOXS01000010">
    <property type="protein sequence ID" value="SFQ82498.1"/>
    <property type="molecule type" value="Genomic_DNA"/>
</dbReference>
<evidence type="ECO:0000313" key="5">
    <source>
        <dbReference type="Proteomes" id="UP000199029"/>
    </source>
</evidence>
<dbReference type="Proteomes" id="UP000199029">
    <property type="component" value="Unassembled WGS sequence"/>
</dbReference>
<dbReference type="Pfam" id="PF13505">
    <property type="entry name" value="OMP_b-brl"/>
    <property type="match status" value="1"/>
</dbReference>
<keyword evidence="1 2" id="KW-0732">Signal</keyword>
<protein>
    <submittedName>
        <fullName evidence="4">Outer membrane protein beta-barrel domain-containing protein</fullName>
    </submittedName>
</protein>
<feature type="chain" id="PRO_5011476578" evidence="2">
    <location>
        <begin position="21"/>
        <end position="228"/>
    </location>
</feature>
<name>A0A1I6BNH7_HYMAR</name>
<dbReference type="InterPro" id="IPR027385">
    <property type="entry name" value="Beta-barrel_OMP"/>
</dbReference>
<dbReference type="SUPFAM" id="SSF56925">
    <property type="entry name" value="OMPA-like"/>
    <property type="match status" value="1"/>
</dbReference>
<dbReference type="InterPro" id="IPR011250">
    <property type="entry name" value="OMP/PagP_B-barrel"/>
</dbReference>
<gene>
    <name evidence="4" type="ORF">SAMN04515668_4826</name>
</gene>